<evidence type="ECO:0000313" key="1">
    <source>
        <dbReference type="EMBL" id="KAJ8880129.1"/>
    </source>
</evidence>
<name>A0ABQ9H729_9NEOP</name>
<gene>
    <name evidence="1" type="ORF">PR048_016592</name>
</gene>
<keyword evidence="2" id="KW-1185">Reference proteome</keyword>
<evidence type="ECO:0000313" key="2">
    <source>
        <dbReference type="Proteomes" id="UP001159363"/>
    </source>
</evidence>
<dbReference type="EMBL" id="JARBHB010000006">
    <property type="protein sequence ID" value="KAJ8880129.1"/>
    <property type="molecule type" value="Genomic_DNA"/>
</dbReference>
<sequence length="125" mass="14398">MVEKVKKTAPNYVEVHSSQNRQINKGMRKNFDANFKLQVTNYARENGTPADQNKFSVSEKKCHFEYQNLEFIQEKINAGFPVTSGANHIKSFSTCSTNEYHKKGIKTSIGWCLRMMQCNGICLRR</sequence>
<proteinExistence type="predicted"/>
<accession>A0ABQ9H729</accession>
<reference evidence="1 2" key="1">
    <citation type="submission" date="2023-02" db="EMBL/GenBank/DDBJ databases">
        <title>LHISI_Scaffold_Assembly.</title>
        <authorList>
            <person name="Stuart O.P."/>
            <person name="Cleave R."/>
            <person name="Magrath M.J.L."/>
            <person name="Mikheyev A.S."/>
        </authorList>
    </citation>
    <scope>NUCLEOTIDE SEQUENCE [LARGE SCALE GENOMIC DNA]</scope>
    <source>
        <strain evidence="1">Daus_M_001</strain>
        <tissue evidence="1">Leg muscle</tissue>
    </source>
</reference>
<comment type="caution">
    <text evidence="1">The sequence shown here is derived from an EMBL/GenBank/DDBJ whole genome shotgun (WGS) entry which is preliminary data.</text>
</comment>
<organism evidence="1 2">
    <name type="scientific">Dryococelus australis</name>
    <dbReference type="NCBI Taxonomy" id="614101"/>
    <lineage>
        <taxon>Eukaryota</taxon>
        <taxon>Metazoa</taxon>
        <taxon>Ecdysozoa</taxon>
        <taxon>Arthropoda</taxon>
        <taxon>Hexapoda</taxon>
        <taxon>Insecta</taxon>
        <taxon>Pterygota</taxon>
        <taxon>Neoptera</taxon>
        <taxon>Polyneoptera</taxon>
        <taxon>Phasmatodea</taxon>
        <taxon>Verophasmatodea</taxon>
        <taxon>Anareolatae</taxon>
        <taxon>Phasmatidae</taxon>
        <taxon>Eurycanthinae</taxon>
        <taxon>Dryococelus</taxon>
    </lineage>
</organism>
<protein>
    <submittedName>
        <fullName evidence="1">Uncharacterized protein</fullName>
    </submittedName>
</protein>
<dbReference type="Proteomes" id="UP001159363">
    <property type="component" value="Chromosome 5"/>
</dbReference>